<keyword evidence="2" id="KW-0813">Transport</keyword>
<sequence length="299" mass="33747">MVLKIENVSKRFGSFTAVNDLSITIPEKEMFGFLGANGAGKTTTFRMILGLLDASKGKITWDGKPIDYSTSGVIGYLPEERGLYPKLKVRDQLVYLARLRGMNKQDALAELKIWLERFKVPEYLDKRVEELSKGNQQKIQFIAAVLHKPKLLILDEPFSGLDPVNVELLKSAVIELKEQGTTIVFSSHRMEHVEEMCENLCIMHHGSPVVHGSLKDIKRSFGKKNLVIHADFELSGFDNYPGVTKVKRTPEGVHLQIEGEYVAERILKDIVGKGFIRRFVLEEPSLNDIFIEKVGASYE</sequence>
<dbReference type="EMBL" id="RXNT01000008">
    <property type="protein sequence ID" value="RTR31413.1"/>
    <property type="molecule type" value="Genomic_DNA"/>
</dbReference>
<dbReference type="Pfam" id="PF00005">
    <property type="entry name" value="ABC_tran"/>
    <property type="match status" value="1"/>
</dbReference>
<keyword evidence="3" id="KW-0547">Nucleotide-binding</keyword>
<dbReference type="Proteomes" id="UP000271374">
    <property type="component" value="Unassembled WGS sequence"/>
</dbReference>
<feature type="domain" description="ABC transporter" evidence="5">
    <location>
        <begin position="3"/>
        <end position="230"/>
    </location>
</feature>
<protein>
    <submittedName>
        <fullName evidence="6">ABC transporter ATP-binding protein</fullName>
    </submittedName>
</protein>
<dbReference type="PANTHER" id="PTHR42711">
    <property type="entry name" value="ABC TRANSPORTER ATP-BINDING PROTEIN"/>
    <property type="match status" value="1"/>
</dbReference>
<evidence type="ECO:0000256" key="2">
    <source>
        <dbReference type="ARBA" id="ARBA00022448"/>
    </source>
</evidence>
<evidence type="ECO:0000256" key="3">
    <source>
        <dbReference type="ARBA" id="ARBA00022741"/>
    </source>
</evidence>
<keyword evidence="7" id="KW-1185">Reference proteome</keyword>
<dbReference type="Pfam" id="PF13732">
    <property type="entry name" value="DrrA1-3_C"/>
    <property type="match status" value="1"/>
</dbReference>
<dbReference type="PROSITE" id="PS50893">
    <property type="entry name" value="ABC_TRANSPORTER_2"/>
    <property type="match status" value="1"/>
</dbReference>
<proteinExistence type="inferred from homology"/>
<comment type="similarity">
    <text evidence="1">Belongs to the ABC transporter superfamily.</text>
</comment>
<comment type="caution">
    <text evidence="6">The sequence shown here is derived from an EMBL/GenBank/DDBJ whole genome shotgun (WGS) entry which is preliminary data.</text>
</comment>
<dbReference type="AlphaFoldDB" id="A0A3S0JY09"/>
<evidence type="ECO:0000313" key="6">
    <source>
        <dbReference type="EMBL" id="RTR31413.1"/>
    </source>
</evidence>
<dbReference type="InterPro" id="IPR003593">
    <property type="entry name" value="AAA+_ATPase"/>
</dbReference>
<reference evidence="6 7" key="1">
    <citation type="submission" date="2018-12" db="EMBL/GenBank/DDBJ databases">
        <title>Bacillus yapensis draft genome sequence.</title>
        <authorList>
            <person name="Yu L."/>
            <person name="Xu X."/>
            <person name="Tang X."/>
        </authorList>
    </citation>
    <scope>NUCLEOTIDE SEQUENCE [LARGE SCALE GENOMIC DNA]</scope>
    <source>
        <strain evidence="6 7">XXST-01</strain>
    </source>
</reference>
<dbReference type="InterPro" id="IPR003439">
    <property type="entry name" value="ABC_transporter-like_ATP-bd"/>
</dbReference>
<evidence type="ECO:0000256" key="4">
    <source>
        <dbReference type="ARBA" id="ARBA00022840"/>
    </source>
</evidence>
<dbReference type="SMART" id="SM00382">
    <property type="entry name" value="AAA"/>
    <property type="match status" value="1"/>
</dbReference>
<dbReference type="PROSITE" id="PS00211">
    <property type="entry name" value="ABC_TRANSPORTER_1"/>
    <property type="match status" value="1"/>
</dbReference>
<dbReference type="SUPFAM" id="SSF52540">
    <property type="entry name" value="P-loop containing nucleoside triphosphate hydrolases"/>
    <property type="match status" value="1"/>
</dbReference>
<dbReference type="InterPro" id="IPR050763">
    <property type="entry name" value="ABC_transporter_ATP-binding"/>
</dbReference>
<dbReference type="GO" id="GO:0016887">
    <property type="term" value="F:ATP hydrolysis activity"/>
    <property type="evidence" value="ECO:0007669"/>
    <property type="project" value="InterPro"/>
</dbReference>
<dbReference type="PANTHER" id="PTHR42711:SF5">
    <property type="entry name" value="ABC TRANSPORTER ATP-BINDING PROTEIN NATA"/>
    <property type="match status" value="1"/>
</dbReference>
<name>A0A3S0JY09_9BACI</name>
<accession>A0A3S0JY09</accession>
<organism evidence="6 7">
    <name type="scientific">Bacillus yapensis</name>
    <dbReference type="NCBI Taxonomy" id="2492960"/>
    <lineage>
        <taxon>Bacteria</taxon>
        <taxon>Bacillati</taxon>
        <taxon>Bacillota</taxon>
        <taxon>Bacilli</taxon>
        <taxon>Bacillales</taxon>
        <taxon>Bacillaceae</taxon>
        <taxon>Bacillus</taxon>
    </lineage>
</organism>
<keyword evidence="4 6" id="KW-0067">ATP-binding</keyword>
<evidence type="ECO:0000256" key="1">
    <source>
        <dbReference type="ARBA" id="ARBA00005417"/>
    </source>
</evidence>
<dbReference type="CDD" id="cd03269">
    <property type="entry name" value="ABC_putative_ATPase"/>
    <property type="match status" value="1"/>
</dbReference>
<gene>
    <name evidence="6" type="ORF">EKG37_11060</name>
</gene>
<evidence type="ECO:0000313" key="7">
    <source>
        <dbReference type="Proteomes" id="UP000271374"/>
    </source>
</evidence>
<dbReference type="InterPro" id="IPR017871">
    <property type="entry name" value="ABC_transporter-like_CS"/>
</dbReference>
<dbReference type="InterPro" id="IPR027417">
    <property type="entry name" value="P-loop_NTPase"/>
</dbReference>
<dbReference type="OrthoDB" id="9801987at2"/>
<dbReference type="GO" id="GO:0005524">
    <property type="term" value="F:ATP binding"/>
    <property type="evidence" value="ECO:0007669"/>
    <property type="project" value="UniProtKB-KW"/>
</dbReference>
<dbReference type="InterPro" id="IPR025302">
    <property type="entry name" value="DrrA1/2-like_C"/>
</dbReference>
<evidence type="ECO:0000259" key="5">
    <source>
        <dbReference type="PROSITE" id="PS50893"/>
    </source>
</evidence>
<dbReference type="Gene3D" id="3.40.50.300">
    <property type="entry name" value="P-loop containing nucleotide triphosphate hydrolases"/>
    <property type="match status" value="1"/>
</dbReference>